<gene>
    <name evidence="7" type="ORF">A3A97_03190</name>
</gene>
<keyword evidence="3 5" id="KW-1133">Transmembrane helix</keyword>
<feature type="domain" description="ABC transmembrane type-2" evidence="6">
    <location>
        <begin position="27"/>
        <end position="270"/>
    </location>
</feature>
<feature type="transmembrane region" description="Helical" evidence="5">
    <location>
        <begin position="174"/>
        <end position="193"/>
    </location>
</feature>
<evidence type="ECO:0000256" key="2">
    <source>
        <dbReference type="ARBA" id="ARBA00022692"/>
    </source>
</evidence>
<feature type="transmembrane region" description="Helical" evidence="5">
    <location>
        <begin position="249"/>
        <end position="267"/>
    </location>
</feature>
<keyword evidence="5" id="KW-0813">Transport</keyword>
<dbReference type="GO" id="GO:0140359">
    <property type="term" value="F:ABC-type transporter activity"/>
    <property type="evidence" value="ECO:0007669"/>
    <property type="project" value="InterPro"/>
</dbReference>
<dbReference type="Pfam" id="PF01061">
    <property type="entry name" value="ABC2_membrane"/>
    <property type="match status" value="1"/>
</dbReference>
<dbReference type="GO" id="GO:0043190">
    <property type="term" value="C:ATP-binding cassette (ABC) transporter complex"/>
    <property type="evidence" value="ECO:0007669"/>
    <property type="project" value="InterPro"/>
</dbReference>
<dbReference type="InterPro" id="IPR051784">
    <property type="entry name" value="Nod_factor_ABC_transporter"/>
</dbReference>
<dbReference type="InterPro" id="IPR047817">
    <property type="entry name" value="ABC2_TM_bact-type"/>
</dbReference>
<comment type="similarity">
    <text evidence="5">Belongs to the ABC-2 integral membrane protein family.</text>
</comment>
<accession>A0A1G2PSI6</accession>
<dbReference type="InterPro" id="IPR013525">
    <property type="entry name" value="ABC2_TM"/>
</dbReference>
<dbReference type="AlphaFoldDB" id="A0A1G2PSI6"/>
<name>A0A1G2PSI6_9BACT</name>
<comment type="caution">
    <text evidence="7">The sequence shown here is derived from an EMBL/GenBank/DDBJ whole genome shotgun (WGS) entry which is preliminary data.</text>
</comment>
<feature type="transmembrane region" description="Helical" evidence="5">
    <location>
        <begin position="140"/>
        <end position="162"/>
    </location>
</feature>
<feature type="transmembrane region" description="Helical" evidence="5">
    <location>
        <begin position="106"/>
        <end position="128"/>
    </location>
</feature>
<organism evidence="7 8">
    <name type="scientific">Candidatus Terrybacteria bacterium RIFCSPLOWO2_01_FULL_40_23</name>
    <dbReference type="NCBI Taxonomy" id="1802366"/>
    <lineage>
        <taxon>Bacteria</taxon>
        <taxon>Candidatus Terryibacteriota</taxon>
    </lineage>
</organism>
<evidence type="ECO:0000259" key="6">
    <source>
        <dbReference type="PROSITE" id="PS51012"/>
    </source>
</evidence>
<protein>
    <recommendedName>
        <fullName evidence="5">Transport permease protein</fullName>
    </recommendedName>
</protein>
<evidence type="ECO:0000313" key="8">
    <source>
        <dbReference type="Proteomes" id="UP000176951"/>
    </source>
</evidence>
<dbReference type="EMBL" id="MHSW01000034">
    <property type="protein sequence ID" value="OHA50552.1"/>
    <property type="molecule type" value="Genomic_DNA"/>
</dbReference>
<proteinExistence type="inferred from homology"/>
<keyword evidence="2 5" id="KW-0812">Transmembrane</keyword>
<dbReference type="InterPro" id="IPR000412">
    <property type="entry name" value="ABC_2_transport"/>
</dbReference>
<dbReference type="PANTHER" id="PTHR43229">
    <property type="entry name" value="NODULATION PROTEIN J"/>
    <property type="match status" value="1"/>
</dbReference>
<dbReference type="PROSITE" id="PS51012">
    <property type="entry name" value="ABC_TM2"/>
    <property type="match status" value="1"/>
</dbReference>
<dbReference type="PIRSF" id="PIRSF006648">
    <property type="entry name" value="DrrB"/>
    <property type="match status" value="1"/>
</dbReference>
<keyword evidence="5" id="KW-1003">Cell membrane</keyword>
<evidence type="ECO:0000256" key="1">
    <source>
        <dbReference type="ARBA" id="ARBA00004141"/>
    </source>
</evidence>
<sequence length="270" mass="29964">MEKMSHFINSIYIIWYRELLRFWRNKMRVLTGFSFPLLWLLIFGNGISASLSLPIPGVKFVQFLFPGIIAQYLIFTGMFSAISILQDREFGFLKEILVSPISRTAIALGKILGGATTSSLQVLPILFLGPLVGVNLTVKMILLLIPAIILLAIALSSIGVAITARMKSLDAGQYIFQFLAFPLVMLSGAVFPLHNLPVWLNLLTKINPISYAVDILRKIVFENSNLPPQAIESLSPTINGHVVAIHHELLIVVLFSSVMIFFASRAFHKA</sequence>
<evidence type="ECO:0000256" key="4">
    <source>
        <dbReference type="ARBA" id="ARBA00023136"/>
    </source>
</evidence>
<dbReference type="Proteomes" id="UP000176951">
    <property type="component" value="Unassembled WGS sequence"/>
</dbReference>
<evidence type="ECO:0000256" key="3">
    <source>
        <dbReference type="ARBA" id="ARBA00022989"/>
    </source>
</evidence>
<evidence type="ECO:0000256" key="5">
    <source>
        <dbReference type="RuleBase" id="RU361157"/>
    </source>
</evidence>
<dbReference type="PRINTS" id="PR00164">
    <property type="entry name" value="ABC2TRNSPORT"/>
</dbReference>
<comment type="caution">
    <text evidence="5">Lacks conserved residue(s) required for the propagation of feature annotation.</text>
</comment>
<comment type="subcellular location">
    <subcellularLocation>
        <location evidence="5">Cell membrane</location>
        <topology evidence="5">Multi-pass membrane protein</topology>
    </subcellularLocation>
    <subcellularLocation>
        <location evidence="1">Membrane</location>
        <topology evidence="1">Multi-pass membrane protein</topology>
    </subcellularLocation>
</comment>
<dbReference type="PANTHER" id="PTHR43229:SF2">
    <property type="entry name" value="NODULATION PROTEIN J"/>
    <property type="match status" value="1"/>
</dbReference>
<feature type="transmembrane region" description="Helical" evidence="5">
    <location>
        <begin position="62"/>
        <end position="85"/>
    </location>
</feature>
<evidence type="ECO:0000313" key="7">
    <source>
        <dbReference type="EMBL" id="OHA50552.1"/>
    </source>
</evidence>
<keyword evidence="4 5" id="KW-0472">Membrane</keyword>
<reference evidence="7 8" key="1">
    <citation type="journal article" date="2016" name="Nat. Commun.">
        <title>Thousands of microbial genomes shed light on interconnected biogeochemical processes in an aquifer system.</title>
        <authorList>
            <person name="Anantharaman K."/>
            <person name="Brown C.T."/>
            <person name="Hug L.A."/>
            <person name="Sharon I."/>
            <person name="Castelle C.J."/>
            <person name="Probst A.J."/>
            <person name="Thomas B.C."/>
            <person name="Singh A."/>
            <person name="Wilkins M.J."/>
            <person name="Karaoz U."/>
            <person name="Brodie E.L."/>
            <person name="Williams K.H."/>
            <person name="Hubbard S.S."/>
            <person name="Banfield J.F."/>
        </authorList>
    </citation>
    <scope>NUCLEOTIDE SEQUENCE [LARGE SCALE GENOMIC DNA]</scope>
</reference>